<organism evidence="2 3">
    <name type="scientific">Thermaerobacter composti</name>
    <dbReference type="NCBI Taxonomy" id="554949"/>
    <lineage>
        <taxon>Bacteria</taxon>
        <taxon>Bacillati</taxon>
        <taxon>Bacillota</taxon>
        <taxon>Clostridia</taxon>
        <taxon>Eubacteriales</taxon>
        <taxon>Clostridiales Family XVII. Incertae Sedis</taxon>
        <taxon>Thermaerobacter</taxon>
    </lineage>
</organism>
<dbReference type="SUPFAM" id="SSF51735">
    <property type="entry name" value="NAD(P)-binding Rossmann-fold domains"/>
    <property type="match status" value="1"/>
</dbReference>
<dbReference type="InterPro" id="IPR036291">
    <property type="entry name" value="NAD(P)-bd_dom_sf"/>
</dbReference>
<dbReference type="Proteomes" id="UP001304683">
    <property type="component" value="Chromosome"/>
</dbReference>
<protein>
    <submittedName>
        <fullName evidence="2">CoA-binding protein</fullName>
    </submittedName>
</protein>
<keyword evidence="3" id="KW-1185">Reference proteome</keyword>
<sequence length="157" mass="16949">MAVPRLNDEAVIREVVGRSQVDEPGGPRPRVVAVVGLSSDPGRPSYRVARKLQRMGYKVVPVNPRATEILGERAYPDLASVPGPVDVVVVFRAPEHAPAVAREAVARGARVLWLQEGVVSPEAARIAAEGGLAVVMNRCIYKEAQRWRGHVATFRGA</sequence>
<dbReference type="Gene3D" id="3.40.50.720">
    <property type="entry name" value="NAD(P)-binding Rossmann-like Domain"/>
    <property type="match status" value="1"/>
</dbReference>
<reference evidence="2 3" key="1">
    <citation type="submission" date="2023-08" db="EMBL/GenBank/DDBJ databases">
        <title>Genome sequence of Thermaerobacter compostii strain Ins1, a spore-forming filamentous bacterium isolated from a deep geothermal reservoir.</title>
        <authorList>
            <person name="Bregnard D."/>
            <person name="Gonzalez D."/>
            <person name="Junier P."/>
        </authorList>
    </citation>
    <scope>NUCLEOTIDE SEQUENCE [LARGE SCALE GENOMIC DNA]</scope>
    <source>
        <strain evidence="2 3">Ins1</strain>
    </source>
</reference>
<evidence type="ECO:0000259" key="1">
    <source>
        <dbReference type="SMART" id="SM00881"/>
    </source>
</evidence>
<name>A0ABZ0QSB5_9FIRM</name>
<dbReference type="SMART" id="SM00881">
    <property type="entry name" value="CoA_binding"/>
    <property type="match status" value="1"/>
</dbReference>
<proteinExistence type="predicted"/>
<feature type="domain" description="CoA-binding" evidence="1">
    <location>
        <begin position="26"/>
        <end position="118"/>
    </location>
</feature>
<gene>
    <name evidence="2" type="ORF">Q5761_07085</name>
</gene>
<dbReference type="Pfam" id="PF13380">
    <property type="entry name" value="CoA_binding_2"/>
    <property type="match status" value="1"/>
</dbReference>
<accession>A0ABZ0QSB5</accession>
<dbReference type="PANTHER" id="PTHR33303">
    <property type="entry name" value="CYTOPLASMIC PROTEIN-RELATED"/>
    <property type="match status" value="1"/>
</dbReference>
<dbReference type="EMBL" id="CP132508">
    <property type="protein sequence ID" value="WPD20286.1"/>
    <property type="molecule type" value="Genomic_DNA"/>
</dbReference>
<evidence type="ECO:0000313" key="3">
    <source>
        <dbReference type="Proteomes" id="UP001304683"/>
    </source>
</evidence>
<dbReference type="PANTHER" id="PTHR33303:SF2">
    <property type="entry name" value="COA-BINDING DOMAIN-CONTAINING PROTEIN"/>
    <property type="match status" value="1"/>
</dbReference>
<evidence type="ECO:0000313" key="2">
    <source>
        <dbReference type="EMBL" id="WPD20286.1"/>
    </source>
</evidence>
<dbReference type="InterPro" id="IPR003781">
    <property type="entry name" value="CoA-bd"/>
</dbReference>